<feature type="signal peptide" evidence="1">
    <location>
        <begin position="1"/>
        <end position="25"/>
    </location>
</feature>
<feature type="chain" id="PRO_5032644064" evidence="1">
    <location>
        <begin position="26"/>
        <end position="76"/>
    </location>
</feature>
<dbReference type="PANTHER" id="PTHR37245">
    <property type="entry name" value="PAMP-INDUCED SECRETED PEPTIDE 1"/>
    <property type="match status" value="1"/>
</dbReference>
<protein>
    <submittedName>
        <fullName evidence="2">Uncharacterized protein</fullName>
    </submittedName>
</protein>
<keyword evidence="3" id="KW-1185">Reference proteome</keyword>
<evidence type="ECO:0000313" key="2">
    <source>
        <dbReference type="EMBL" id="DAD25297.1"/>
    </source>
</evidence>
<name>A0A822XYB2_NELNU</name>
<dbReference type="GO" id="GO:0006952">
    <property type="term" value="P:defense response"/>
    <property type="evidence" value="ECO:0007669"/>
    <property type="project" value="InterPro"/>
</dbReference>
<dbReference type="EMBL" id="DUZY01000001">
    <property type="protein sequence ID" value="DAD25297.1"/>
    <property type="molecule type" value="Genomic_DNA"/>
</dbReference>
<comment type="caution">
    <text evidence="2">The sequence shown here is derived from an EMBL/GenBank/DDBJ whole genome shotgun (WGS) entry which is preliminary data.</text>
</comment>
<reference evidence="2 3" key="1">
    <citation type="journal article" date="2020" name="Mol. Biol. Evol.">
        <title>Distinct Expression and Methylation Patterns for Genes with Different Fates following a Single Whole-Genome Duplication in Flowering Plants.</title>
        <authorList>
            <person name="Shi T."/>
            <person name="Rahmani R.S."/>
            <person name="Gugger P.F."/>
            <person name="Wang M."/>
            <person name="Li H."/>
            <person name="Zhang Y."/>
            <person name="Li Z."/>
            <person name="Wang Q."/>
            <person name="Van de Peer Y."/>
            <person name="Marchal K."/>
            <person name="Chen J."/>
        </authorList>
    </citation>
    <scope>NUCLEOTIDE SEQUENCE [LARGE SCALE GENOMIC DNA]</scope>
    <source>
        <tissue evidence="2">Leaf</tissue>
    </source>
</reference>
<accession>A0A822XYB2</accession>
<sequence length="76" mass="7746">MAFNQTTILLITLAIIFAIVASTSGGGVEAGRVLSGDSARANHLVAYPSVYDKASSAVLCWLGRLSSGQSPDGPGH</sequence>
<dbReference type="AlphaFoldDB" id="A0A822XYB2"/>
<gene>
    <name evidence="2" type="ORF">HUJ06_026761</name>
</gene>
<dbReference type="PANTHER" id="PTHR37245:SF4">
    <property type="entry name" value="PAMP-INDUCED SECRETED PEPTIDE 1"/>
    <property type="match status" value="1"/>
</dbReference>
<organism evidence="2 3">
    <name type="scientific">Nelumbo nucifera</name>
    <name type="common">Sacred lotus</name>
    <dbReference type="NCBI Taxonomy" id="4432"/>
    <lineage>
        <taxon>Eukaryota</taxon>
        <taxon>Viridiplantae</taxon>
        <taxon>Streptophyta</taxon>
        <taxon>Embryophyta</taxon>
        <taxon>Tracheophyta</taxon>
        <taxon>Spermatophyta</taxon>
        <taxon>Magnoliopsida</taxon>
        <taxon>Proteales</taxon>
        <taxon>Nelumbonaceae</taxon>
        <taxon>Nelumbo</taxon>
    </lineage>
</organism>
<keyword evidence="1" id="KW-0732">Signal</keyword>
<dbReference type="InterPro" id="IPR040273">
    <property type="entry name" value="PIP1"/>
</dbReference>
<proteinExistence type="predicted"/>
<dbReference type="Proteomes" id="UP000607653">
    <property type="component" value="Unassembled WGS sequence"/>
</dbReference>
<evidence type="ECO:0000256" key="1">
    <source>
        <dbReference type="SAM" id="SignalP"/>
    </source>
</evidence>
<evidence type="ECO:0000313" key="3">
    <source>
        <dbReference type="Proteomes" id="UP000607653"/>
    </source>
</evidence>